<dbReference type="Gene3D" id="1.10.8.80">
    <property type="entry name" value="Magnesium chelatase subunit I, C-Terminal domain"/>
    <property type="match status" value="1"/>
</dbReference>
<dbReference type="InterPro" id="IPR011703">
    <property type="entry name" value="ATPase_AAA-3"/>
</dbReference>
<dbReference type="PANTHER" id="PTHR42759:SF5">
    <property type="entry name" value="METHANOL DEHYDROGENASE REGULATOR"/>
    <property type="match status" value="1"/>
</dbReference>
<keyword evidence="1" id="KW-0547">Nucleotide-binding</keyword>
<dbReference type="InterPro" id="IPR027417">
    <property type="entry name" value="P-loop_NTPase"/>
</dbReference>
<reference evidence="5 6" key="1">
    <citation type="submission" date="2018-07" db="EMBL/GenBank/DDBJ databases">
        <title>Genomic Encyclopedia of Type Strains, Phase IV (KMG-IV): sequencing the most valuable type-strain genomes for metagenomic binning, comparative biology and taxonomic classification.</title>
        <authorList>
            <person name="Goeker M."/>
        </authorList>
    </citation>
    <scope>NUCLEOTIDE SEQUENCE [LARGE SCALE GENOMIC DNA]</scope>
    <source>
        <strain evidence="5 6">DSM 27016</strain>
    </source>
</reference>
<dbReference type="InterPro" id="IPR041628">
    <property type="entry name" value="ChlI/MoxR_AAA_lid"/>
</dbReference>
<dbReference type="Pfam" id="PF07726">
    <property type="entry name" value="AAA_3"/>
    <property type="match status" value="1"/>
</dbReference>
<evidence type="ECO:0000256" key="3">
    <source>
        <dbReference type="ARBA" id="ARBA00061607"/>
    </source>
</evidence>
<accession>A0A369BGZ2</accession>
<name>A0A369BGZ2_9FIRM</name>
<comment type="caution">
    <text evidence="5">The sequence shown here is derived from an EMBL/GenBank/DDBJ whole genome shotgun (WGS) entry which is preliminary data.</text>
</comment>
<gene>
    <name evidence="5" type="ORF">DFR58_10122</name>
</gene>
<dbReference type="SUPFAM" id="SSF52540">
    <property type="entry name" value="P-loop containing nucleoside triphosphate hydrolases"/>
    <property type="match status" value="1"/>
</dbReference>
<dbReference type="InterPro" id="IPR003593">
    <property type="entry name" value="AAA+_ATPase"/>
</dbReference>
<dbReference type="RefSeq" id="WP_114295781.1">
    <property type="nucleotide sequence ID" value="NZ_QPJT01000001.1"/>
</dbReference>
<organism evidence="5 6">
    <name type="scientific">Anaerobacterium chartisolvens</name>
    <dbReference type="NCBI Taxonomy" id="1297424"/>
    <lineage>
        <taxon>Bacteria</taxon>
        <taxon>Bacillati</taxon>
        <taxon>Bacillota</taxon>
        <taxon>Clostridia</taxon>
        <taxon>Eubacteriales</taxon>
        <taxon>Oscillospiraceae</taxon>
        <taxon>Anaerobacterium</taxon>
    </lineage>
</organism>
<dbReference type="PIRSF" id="PIRSF002849">
    <property type="entry name" value="AAA_ATPase_chaperone_MoxR_prd"/>
    <property type="match status" value="1"/>
</dbReference>
<sequence length="320" mass="35178">MELEQVRDLSKRIKNNISRVIVGKDNVIELVLVCLFCSGHILLEDVPGVGKTVLAKCLARSIKCSFKRIQFTPDLLPSDLTGVNFFNQKQGEFVFRAGPIFSNIVLADEINRATPRTQSSLLECMEEGQVTVDGDTRALESPFMVIATQNPIETQGTFSLPEAQLDRFYMRLRMGYPSSEEAKAILDRFQLGSPAKDIPPVADIEEIVDAQNSFSGVIVSENVKNYIINIIEMTRNHDKILLGVSPRGSLALMRASQVMAVLKGRDFVTPHDVKEAAVPVLSHRLILKGHAALTARYSAEDAVSDILGSVSVPTEELPVG</sequence>
<comment type="similarity">
    <text evidence="3">Belongs to the MoxR family.</text>
</comment>
<evidence type="ECO:0000313" key="5">
    <source>
        <dbReference type="EMBL" id="RCX20820.1"/>
    </source>
</evidence>
<proteinExistence type="inferred from homology"/>
<keyword evidence="2" id="KW-0067">ATP-binding</keyword>
<dbReference type="InterPro" id="IPR050764">
    <property type="entry name" value="CbbQ/NirQ/NorQ/GpvN"/>
</dbReference>
<dbReference type="Gene3D" id="3.40.50.300">
    <property type="entry name" value="P-loop containing nucleotide triphosphate hydrolases"/>
    <property type="match status" value="1"/>
</dbReference>
<dbReference type="FunFam" id="3.40.50.300:FF:000640">
    <property type="entry name" value="MoxR family ATPase"/>
    <property type="match status" value="1"/>
</dbReference>
<dbReference type="GO" id="GO:0016887">
    <property type="term" value="F:ATP hydrolysis activity"/>
    <property type="evidence" value="ECO:0007669"/>
    <property type="project" value="InterPro"/>
</dbReference>
<evidence type="ECO:0000259" key="4">
    <source>
        <dbReference type="SMART" id="SM00382"/>
    </source>
</evidence>
<dbReference type="Proteomes" id="UP000253034">
    <property type="component" value="Unassembled WGS sequence"/>
</dbReference>
<dbReference type="GO" id="GO:0005524">
    <property type="term" value="F:ATP binding"/>
    <property type="evidence" value="ECO:0007669"/>
    <property type="project" value="UniProtKB-KW"/>
</dbReference>
<evidence type="ECO:0000256" key="2">
    <source>
        <dbReference type="ARBA" id="ARBA00022840"/>
    </source>
</evidence>
<evidence type="ECO:0000256" key="1">
    <source>
        <dbReference type="ARBA" id="ARBA00022741"/>
    </source>
</evidence>
<dbReference type="AlphaFoldDB" id="A0A369BGZ2"/>
<dbReference type="EMBL" id="QPJT01000001">
    <property type="protein sequence ID" value="RCX20820.1"/>
    <property type="molecule type" value="Genomic_DNA"/>
</dbReference>
<dbReference type="SMART" id="SM00382">
    <property type="entry name" value="AAA"/>
    <property type="match status" value="1"/>
</dbReference>
<evidence type="ECO:0000313" key="6">
    <source>
        <dbReference type="Proteomes" id="UP000253034"/>
    </source>
</evidence>
<feature type="domain" description="AAA+ ATPase" evidence="4">
    <location>
        <begin position="37"/>
        <end position="178"/>
    </location>
</feature>
<keyword evidence="6" id="KW-1185">Reference proteome</keyword>
<dbReference type="PANTHER" id="PTHR42759">
    <property type="entry name" value="MOXR FAMILY PROTEIN"/>
    <property type="match status" value="1"/>
</dbReference>
<dbReference type="OrthoDB" id="9808397at2"/>
<dbReference type="Pfam" id="PF17863">
    <property type="entry name" value="AAA_lid_2"/>
    <property type="match status" value="1"/>
</dbReference>
<protein>
    <submittedName>
        <fullName evidence="5">MoxR-like ATPase</fullName>
    </submittedName>
</protein>